<comment type="caution">
    <text evidence="1">The sequence shown here is derived from an EMBL/GenBank/DDBJ whole genome shotgun (WGS) entry which is preliminary data.</text>
</comment>
<evidence type="ECO:0000313" key="1">
    <source>
        <dbReference type="EMBL" id="GBP79278.1"/>
    </source>
</evidence>
<organism evidence="1 2">
    <name type="scientific">Eumeta variegata</name>
    <name type="common">Bagworm moth</name>
    <name type="synonym">Eumeta japonica</name>
    <dbReference type="NCBI Taxonomy" id="151549"/>
    <lineage>
        <taxon>Eukaryota</taxon>
        <taxon>Metazoa</taxon>
        <taxon>Ecdysozoa</taxon>
        <taxon>Arthropoda</taxon>
        <taxon>Hexapoda</taxon>
        <taxon>Insecta</taxon>
        <taxon>Pterygota</taxon>
        <taxon>Neoptera</taxon>
        <taxon>Endopterygota</taxon>
        <taxon>Lepidoptera</taxon>
        <taxon>Glossata</taxon>
        <taxon>Ditrysia</taxon>
        <taxon>Tineoidea</taxon>
        <taxon>Psychidae</taxon>
        <taxon>Oiketicinae</taxon>
        <taxon>Eumeta</taxon>
    </lineage>
</organism>
<dbReference type="Proteomes" id="UP000299102">
    <property type="component" value="Unassembled WGS sequence"/>
</dbReference>
<sequence length="95" mass="10540">MRAAIAQWISALPSYNGIADSILAAGELDDRFYYATRPAPRGHFKMSAPVAAVAFVNSPQHTLASVILTSQRNLKEDCEEYIRGIRQQLLKYDGI</sequence>
<protein>
    <submittedName>
        <fullName evidence="1">Uncharacterized protein</fullName>
    </submittedName>
</protein>
<reference evidence="1 2" key="1">
    <citation type="journal article" date="2019" name="Commun. Biol.">
        <title>The bagworm genome reveals a unique fibroin gene that provides high tensile strength.</title>
        <authorList>
            <person name="Kono N."/>
            <person name="Nakamura H."/>
            <person name="Ohtoshi R."/>
            <person name="Tomita M."/>
            <person name="Numata K."/>
            <person name="Arakawa K."/>
        </authorList>
    </citation>
    <scope>NUCLEOTIDE SEQUENCE [LARGE SCALE GENOMIC DNA]</scope>
</reference>
<gene>
    <name evidence="1" type="ORF">EVAR_98782_1</name>
</gene>
<dbReference type="AlphaFoldDB" id="A0A4C1YT08"/>
<proteinExistence type="predicted"/>
<name>A0A4C1YT08_EUMVA</name>
<dbReference type="EMBL" id="BGZK01001407">
    <property type="protein sequence ID" value="GBP79278.1"/>
    <property type="molecule type" value="Genomic_DNA"/>
</dbReference>
<accession>A0A4C1YT08</accession>
<keyword evidence="2" id="KW-1185">Reference proteome</keyword>
<evidence type="ECO:0000313" key="2">
    <source>
        <dbReference type="Proteomes" id="UP000299102"/>
    </source>
</evidence>